<comment type="function">
    <text evidence="11">Part of a complex that catalyzes the formation of methyl-coenzyme M and tetrahydromethanopterin from coenzyme M and methyl-tetrahydromethanopterin. This is an energy-conserving, sodium-ion translocating step.</text>
</comment>
<keyword evidence="1 11" id="KW-1003">Cell membrane</keyword>
<comment type="cofactor">
    <cofactor evidence="11">
        <name>5-hydroxybenzimidazolylcob(I)amide</name>
        <dbReference type="ChEBI" id="CHEBI:60494"/>
    </cofactor>
    <text evidence="11">Binds 1 5-hydroxybenzimidazolylcobamide group.</text>
</comment>
<evidence type="ECO:0000259" key="13">
    <source>
        <dbReference type="Pfam" id="PF09472"/>
    </source>
</evidence>
<comment type="pathway">
    <text evidence="11">One-carbon metabolism; methanogenesis from CO(2); methyl-coenzyme M from 5,10-methylene-5,6,7,8-tetrahydromethanopterin: step 2/2.</text>
</comment>
<dbReference type="NCBIfam" id="NF002126">
    <property type="entry name" value="PRK00964.1-4"/>
    <property type="match status" value="1"/>
</dbReference>
<dbReference type="GO" id="GO:0006730">
    <property type="term" value="P:one-carbon metabolic process"/>
    <property type="evidence" value="ECO:0007669"/>
    <property type="project" value="UniProtKB-UniRule"/>
</dbReference>
<comment type="catalytic activity">
    <reaction evidence="11">
        <text>5-methyl-5,6,7,8-tetrahydromethanopterin + coenzyme M + 2 Na(+)(in) = 5,6,7,8-tetrahydromethanopterin + methyl-coenzyme M + 2 Na(+)(out)</text>
        <dbReference type="Rhea" id="RHEA:53492"/>
        <dbReference type="ChEBI" id="CHEBI:29101"/>
        <dbReference type="ChEBI" id="CHEBI:58103"/>
        <dbReference type="ChEBI" id="CHEBI:58116"/>
        <dbReference type="ChEBI" id="CHEBI:58286"/>
        <dbReference type="ChEBI" id="CHEBI:58319"/>
        <dbReference type="EC" id="7.2.1.4"/>
    </reaction>
</comment>
<comment type="similarity">
    <text evidence="11">Belongs to the MtrA family.</text>
</comment>
<reference evidence="14 15" key="1">
    <citation type="submission" date="2009-06" db="EMBL/GenBank/DDBJ databases">
        <title>Molecular Evidence for Microbiologically Influenced Corrosion from genome of Methanogen.</title>
        <authorList>
            <person name="Ito N."/>
            <person name="Tsurumaru H."/>
            <person name="Shimizu A."/>
            <person name="Harada T."/>
            <person name="Hosoyama A."/>
            <person name="Horikawa H."/>
            <person name="Wakai S."/>
            <person name="Sasaki K."/>
            <person name="Nishijima K."/>
            <person name="Ataku H."/>
            <person name="Yamazaki J."/>
            <person name="Mise M."/>
            <person name="Yamazaki S."/>
            <person name="Tanikawa S."/>
            <person name="Harayama S."/>
            <person name="Fujita N."/>
        </authorList>
    </citation>
    <scope>NUCLEOTIDE SEQUENCE [LARGE SCALE GENOMIC DNA]</scope>
    <source>
        <strain evidence="15">KA1 ( NBRC 102054)</strain>
    </source>
</reference>
<evidence type="ECO:0000256" key="1">
    <source>
        <dbReference type="ARBA" id="ARBA00022475"/>
    </source>
</evidence>
<evidence type="ECO:0000256" key="2">
    <source>
        <dbReference type="ARBA" id="ARBA00022563"/>
    </source>
</evidence>
<keyword evidence="8 11" id="KW-0484">Methanogenesis</keyword>
<keyword evidence="7 11" id="KW-1133">Transmembrane helix</keyword>
<dbReference type="EMBL" id="AP011526">
    <property type="protein sequence ID" value="BAP61912.1"/>
    <property type="molecule type" value="Genomic_DNA"/>
</dbReference>
<comment type="subcellular location">
    <subcellularLocation>
        <location evidence="11">Cell membrane</location>
        <topology evidence="11">Single-pass membrane protein</topology>
    </subcellularLocation>
</comment>
<dbReference type="KEGG" id="mmak:MMKA1_17950"/>
<keyword evidence="9 11" id="KW-0472">Membrane</keyword>
<keyword evidence="10 11" id="KW-0170">Cobalt</keyword>
<accession>A0A2Z5PEH5</accession>
<evidence type="ECO:0000313" key="15">
    <source>
        <dbReference type="Proteomes" id="UP000264208"/>
    </source>
</evidence>
<dbReference type="PIRSF" id="PIRSF500207">
    <property type="entry name" value="MtrA"/>
    <property type="match status" value="1"/>
</dbReference>
<gene>
    <name evidence="11 14" type="primary">mtrA</name>
    <name evidence="14" type="ORF">MMKA1_17950</name>
</gene>
<dbReference type="InterPro" id="IPR030688">
    <property type="entry name" value="MeTrfase_MtrA/MtxA"/>
</dbReference>
<keyword evidence="2 11" id="KW-0554">One-carbon metabolism</keyword>
<evidence type="ECO:0000256" key="8">
    <source>
        <dbReference type="ARBA" id="ARBA00022994"/>
    </source>
</evidence>
<keyword evidence="3 11" id="KW-0489">Methyltransferase</keyword>
<feature type="binding site" evidence="11">
    <location>
        <position position="88"/>
    </location>
    <ligand>
        <name>5-hydroxybenzimidazolylcob(I)amide</name>
        <dbReference type="ChEBI" id="CHEBI:60494"/>
        <note>cofactor</note>
    </ligand>
</feature>
<dbReference type="PIRSF" id="PIRSF009452">
    <property type="entry name" value="MtrA_MtxA"/>
    <property type="match status" value="1"/>
</dbReference>
<dbReference type="InterPro" id="IPR013347">
    <property type="entry name" value="MeTrfase_F_su"/>
</dbReference>
<evidence type="ECO:0000256" key="4">
    <source>
        <dbReference type="ARBA" id="ARBA00022679"/>
    </source>
</evidence>
<evidence type="ECO:0000256" key="11">
    <source>
        <dbReference type="HAMAP-Rule" id="MF_01093"/>
    </source>
</evidence>
<evidence type="ECO:0000256" key="5">
    <source>
        <dbReference type="ARBA" id="ARBA00022692"/>
    </source>
</evidence>
<sequence length="256" mass="26510">MQTMADKKAPAAGWPVANGEYVVGNPESCVAVVTLGSHGLDQAAIDAGAAISGPCHTENLGIEKVVANYISNPNIRFMVITGSEVQGHITGQCIKALYENGIGDDGGIIGAKGAIPFMENVGTEPVGRLQSQIVECIDLIDVEDTGKISDAIKNCISKDPGAFEEDPMVIELEGGATAAGEEEGGLMIEGIPTVAEPDIESMKSLNEALDYKVGLMTRDIGLASGVQTETVTGLMYGSVFAVALIAVPIALKFLMG</sequence>
<dbReference type="UniPathway" id="UPA00640">
    <property type="reaction ID" value="UER00698"/>
</dbReference>
<comment type="subunit">
    <text evidence="11">The complex is composed of 8 subunits; MtrA, MtrB, MtrC, MtrD, MtrE, MtrF, MtrG and MtrH.</text>
</comment>
<evidence type="ECO:0000256" key="9">
    <source>
        <dbReference type="ARBA" id="ARBA00023136"/>
    </source>
</evidence>
<dbReference type="HAMAP" id="MF_01093">
    <property type="entry name" value="MtrA"/>
    <property type="match status" value="1"/>
</dbReference>
<proteinExistence type="inferred from homology"/>
<dbReference type="GO" id="GO:0050897">
    <property type="term" value="F:cobalt ion binding"/>
    <property type="evidence" value="ECO:0007669"/>
    <property type="project" value="InterPro"/>
</dbReference>
<evidence type="ECO:0000313" key="14">
    <source>
        <dbReference type="EMBL" id="BAP61912.1"/>
    </source>
</evidence>
<name>A0A2Z5PEH5_METMI</name>
<evidence type="ECO:0000256" key="3">
    <source>
        <dbReference type="ARBA" id="ARBA00022603"/>
    </source>
</evidence>
<feature type="transmembrane region" description="Helical" evidence="11">
    <location>
        <begin position="234"/>
        <end position="254"/>
    </location>
</feature>
<evidence type="ECO:0000256" key="6">
    <source>
        <dbReference type="ARBA" id="ARBA00022967"/>
    </source>
</evidence>
<protein>
    <recommendedName>
        <fullName evidence="11 12">Tetrahydromethanopterin S-methyltransferase subunit A</fullName>
        <ecNumber evidence="11 12">7.2.1.4</ecNumber>
    </recommendedName>
    <alternativeName>
        <fullName evidence="11">N5-methyltetrahydromethanopterin--coenzyme M methyltransferase subunit A</fullName>
    </alternativeName>
</protein>
<evidence type="ECO:0000256" key="12">
    <source>
        <dbReference type="NCBIfam" id="TIGR01111"/>
    </source>
</evidence>
<dbReference type="GO" id="GO:0005886">
    <property type="term" value="C:plasma membrane"/>
    <property type="evidence" value="ECO:0007669"/>
    <property type="project" value="UniProtKB-SubCell"/>
</dbReference>
<keyword evidence="5 11" id="KW-0812">Transmembrane</keyword>
<organism evidence="14 15">
    <name type="scientific">Methanococcus maripaludis KA1</name>
    <dbReference type="NCBI Taxonomy" id="637914"/>
    <lineage>
        <taxon>Archaea</taxon>
        <taxon>Methanobacteriati</taxon>
        <taxon>Methanobacteriota</taxon>
        <taxon>Methanomada group</taxon>
        <taxon>Methanococci</taxon>
        <taxon>Methanococcales</taxon>
        <taxon>Methanococcaceae</taxon>
        <taxon>Methanococcus</taxon>
    </lineage>
</organism>
<dbReference type="GO" id="GO:0030269">
    <property type="term" value="F:tetrahydromethanopterin S-methyltransferase activity"/>
    <property type="evidence" value="ECO:0007669"/>
    <property type="project" value="UniProtKB-UniRule"/>
</dbReference>
<dbReference type="EC" id="7.2.1.4" evidence="11 12"/>
<dbReference type="Pfam" id="PF09472">
    <property type="entry name" value="MtrF"/>
    <property type="match status" value="1"/>
</dbReference>
<dbReference type="Proteomes" id="UP000264208">
    <property type="component" value="Chromosome"/>
</dbReference>
<keyword evidence="6 11" id="KW-1278">Translocase</keyword>
<dbReference type="InterPro" id="IPR005778">
    <property type="entry name" value="MtrA"/>
</dbReference>
<dbReference type="GO" id="GO:0019386">
    <property type="term" value="P:methanogenesis, from carbon dioxide"/>
    <property type="evidence" value="ECO:0007669"/>
    <property type="project" value="UniProtKB-UniRule"/>
</dbReference>
<dbReference type="GO" id="GO:0032259">
    <property type="term" value="P:methylation"/>
    <property type="evidence" value="ECO:0007669"/>
    <property type="project" value="UniProtKB-KW"/>
</dbReference>
<evidence type="ECO:0000256" key="10">
    <source>
        <dbReference type="ARBA" id="ARBA00023285"/>
    </source>
</evidence>
<dbReference type="NCBIfam" id="TIGR02507">
    <property type="entry name" value="MtrF"/>
    <property type="match status" value="1"/>
</dbReference>
<keyword evidence="4 11" id="KW-0808">Transferase</keyword>
<feature type="domain" description="Tetrahydromethanopterin S-methyltransferase F subunit" evidence="13">
    <location>
        <begin position="190"/>
        <end position="251"/>
    </location>
</feature>
<dbReference type="AlphaFoldDB" id="A0A2Z5PEH5"/>
<dbReference type="NCBIfam" id="TIGR01111">
    <property type="entry name" value="mtrA"/>
    <property type="match status" value="1"/>
</dbReference>
<dbReference type="Pfam" id="PF04208">
    <property type="entry name" value="MtrA"/>
    <property type="match status" value="1"/>
</dbReference>
<evidence type="ECO:0000256" key="7">
    <source>
        <dbReference type="ARBA" id="ARBA00022989"/>
    </source>
</evidence>